<dbReference type="Proteomes" id="UP000664495">
    <property type="component" value="Unassembled WGS sequence"/>
</dbReference>
<keyword evidence="1" id="KW-0472">Membrane</keyword>
<sequence length="144" mass="15701">MKAKLLIHLFGSSLMGMGISLLIWLELGVDTISLLYLGIQQYYALPIWLLCLLFNLIVVLLVCLIKRNEIGLGTVINFLVLTLCLKYFPLFLIRFSPDSLSWIFQGALLLAGVGILAVGCGMYASANLGSAALESLSTAVSKKF</sequence>
<dbReference type="RefSeq" id="WP_207108400.1">
    <property type="nucleotide sequence ID" value="NZ_JAFLVR010000021.1"/>
</dbReference>
<organism evidence="2 3">
    <name type="scientific">Candidatus Enterococcus murrayae</name>
    <dbReference type="NCBI Taxonomy" id="2815321"/>
    <lineage>
        <taxon>Bacteria</taxon>
        <taxon>Bacillati</taxon>
        <taxon>Bacillota</taxon>
        <taxon>Bacilli</taxon>
        <taxon>Lactobacillales</taxon>
        <taxon>Enterococcaceae</taxon>
        <taxon>Enterococcus</taxon>
    </lineage>
</organism>
<accession>A0ABS3HI03</accession>
<evidence type="ECO:0000313" key="2">
    <source>
        <dbReference type="EMBL" id="MBO0452627.1"/>
    </source>
</evidence>
<dbReference type="EMBL" id="JAFLVR010000021">
    <property type="protein sequence ID" value="MBO0452627.1"/>
    <property type="molecule type" value="Genomic_DNA"/>
</dbReference>
<feature type="transmembrane region" description="Helical" evidence="1">
    <location>
        <begin position="102"/>
        <end position="124"/>
    </location>
</feature>
<name>A0ABS3HI03_9ENTE</name>
<feature type="transmembrane region" description="Helical" evidence="1">
    <location>
        <begin position="72"/>
        <end position="96"/>
    </location>
</feature>
<evidence type="ECO:0000256" key="1">
    <source>
        <dbReference type="SAM" id="Phobius"/>
    </source>
</evidence>
<comment type="caution">
    <text evidence="2">The sequence shown here is derived from an EMBL/GenBank/DDBJ whole genome shotgun (WGS) entry which is preliminary data.</text>
</comment>
<keyword evidence="1" id="KW-0812">Transmembrane</keyword>
<dbReference type="Pfam" id="PF19700">
    <property type="entry name" value="DUF6198"/>
    <property type="match status" value="1"/>
</dbReference>
<feature type="transmembrane region" description="Helical" evidence="1">
    <location>
        <begin position="5"/>
        <end position="25"/>
    </location>
</feature>
<keyword evidence="3" id="KW-1185">Reference proteome</keyword>
<evidence type="ECO:0008006" key="4">
    <source>
        <dbReference type="Google" id="ProtNLM"/>
    </source>
</evidence>
<dbReference type="InterPro" id="IPR038750">
    <property type="entry name" value="YczE/YyaS-like"/>
</dbReference>
<evidence type="ECO:0000313" key="3">
    <source>
        <dbReference type="Proteomes" id="UP000664495"/>
    </source>
</evidence>
<dbReference type="PANTHER" id="PTHR40078">
    <property type="entry name" value="INTEGRAL MEMBRANE PROTEIN-RELATED"/>
    <property type="match status" value="1"/>
</dbReference>
<protein>
    <recommendedName>
        <fullName evidence="4">Integral membrane protein</fullName>
    </recommendedName>
</protein>
<keyword evidence="1" id="KW-1133">Transmembrane helix</keyword>
<gene>
    <name evidence="2" type="ORF">JZO85_10120</name>
</gene>
<reference evidence="2 3" key="1">
    <citation type="submission" date="2021-03" db="EMBL/GenBank/DDBJ databases">
        <title>Enterococcal diversity collection.</title>
        <authorList>
            <person name="Gilmore M.S."/>
            <person name="Schwartzman J."/>
            <person name="Van Tyne D."/>
            <person name="Martin M."/>
            <person name="Earl A.M."/>
            <person name="Manson A.L."/>
            <person name="Straub T."/>
            <person name="Salamzade R."/>
            <person name="Saavedra J."/>
            <person name="Lebreton F."/>
            <person name="Prichula J."/>
            <person name="Schaufler K."/>
            <person name="Gaca A."/>
            <person name="Sgardioli B."/>
            <person name="Wagenaar J."/>
            <person name="Strong T."/>
        </authorList>
    </citation>
    <scope>NUCLEOTIDE SEQUENCE [LARGE SCALE GENOMIC DNA]</scope>
    <source>
        <strain evidence="2 3">MJM16</strain>
    </source>
</reference>
<proteinExistence type="predicted"/>
<feature type="transmembrane region" description="Helical" evidence="1">
    <location>
        <begin position="45"/>
        <end position="65"/>
    </location>
</feature>
<dbReference type="PANTHER" id="PTHR40078:SF1">
    <property type="entry name" value="INTEGRAL MEMBRANE PROTEIN"/>
    <property type="match status" value="1"/>
</dbReference>